<feature type="region of interest" description="Disordered" evidence="1">
    <location>
        <begin position="161"/>
        <end position="256"/>
    </location>
</feature>
<protein>
    <submittedName>
        <fullName evidence="2">Uncharacterized protein</fullName>
    </submittedName>
</protein>
<dbReference type="OrthoDB" id="76213at2759"/>
<feature type="region of interest" description="Disordered" evidence="1">
    <location>
        <begin position="78"/>
        <end position="132"/>
    </location>
</feature>
<proteinExistence type="predicted"/>
<evidence type="ECO:0000256" key="1">
    <source>
        <dbReference type="SAM" id="MobiDB-lite"/>
    </source>
</evidence>
<feature type="compositionally biased region" description="Basic and acidic residues" evidence="1">
    <location>
        <begin position="236"/>
        <end position="246"/>
    </location>
</feature>
<sequence length="410" mass="45120">NASSTMLVSQLPSLHGQCVDAVYSSDDDDALMDSPPASYRRRRFFKSDLSTYEEMYSRNATGRRLGRYSLQGKLKADRPTIMSSCGGPQNDTVDTSMQSCPTSKQLLRRRSASDSEMDDPASDEFKQRSSSFNDMMQRASNCPEVMRPTVIATDEFSFFRRRSGNPRRGGSSLTSSPTRASNASKVSPENKVSDTKSDVAVRANCPLDPVDATDETELLSPLTHGTAPRDSTSTLHPRESHLHPRDSSFCASNDGSTSYQPVAIRNSVSNNMNVVRFVSGYKKTKSASALHPRGHGSASTRSSLDGRSSVDSVRKSARYKKQGCAMLESGLNKKLHDARNRIPLEFRDELSHLLEKPYVAKPKTTQKSVHFNADANRVLVFEWESDDSSSDSNDDNDVEAAAVTPSLVHL</sequence>
<dbReference type="GeneID" id="20078634"/>
<feature type="region of interest" description="Disordered" evidence="1">
    <location>
        <begin position="284"/>
        <end position="314"/>
    </location>
</feature>
<evidence type="ECO:0000313" key="2">
    <source>
        <dbReference type="EMBL" id="ETW09149.1"/>
    </source>
</evidence>
<feature type="compositionally biased region" description="Polar residues" evidence="1">
    <location>
        <begin position="297"/>
        <end position="311"/>
    </location>
</feature>
<feature type="compositionally biased region" description="Polar residues" evidence="1">
    <location>
        <begin position="173"/>
        <end position="187"/>
    </location>
</feature>
<gene>
    <name evidence="2" type="ORF">H310_01584</name>
</gene>
<dbReference type="EMBL" id="KI913953">
    <property type="protein sequence ID" value="ETW09149.1"/>
    <property type="molecule type" value="Genomic_DNA"/>
</dbReference>
<organism evidence="2">
    <name type="scientific">Aphanomyces invadans</name>
    <dbReference type="NCBI Taxonomy" id="157072"/>
    <lineage>
        <taxon>Eukaryota</taxon>
        <taxon>Sar</taxon>
        <taxon>Stramenopiles</taxon>
        <taxon>Oomycota</taxon>
        <taxon>Saprolegniomycetes</taxon>
        <taxon>Saprolegniales</taxon>
        <taxon>Verrucalvaceae</taxon>
        <taxon>Aphanomyces</taxon>
    </lineage>
</organism>
<feature type="compositionally biased region" description="Polar residues" evidence="1">
    <location>
        <begin position="81"/>
        <end position="105"/>
    </location>
</feature>
<dbReference type="AlphaFoldDB" id="A0A024US43"/>
<feature type="compositionally biased region" description="Acidic residues" evidence="1">
    <location>
        <begin position="386"/>
        <end position="398"/>
    </location>
</feature>
<feature type="non-terminal residue" evidence="2">
    <location>
        <position position="1"/>
    </location>
</feature>
<dbReference type="VEuPathDB" id="FungiDB:H310_01584"/>
<feature type="region of interest" description="Disordered" evidence="1">
    <location>
        <begin position="386"/>
        <end position="410"/>
    </location>
</feature>
<reference evidence="2" key="1">
    <citation type="submission" date="2013-12" db="EMBL/GenBank/DDBJ databases">
        <title>The Genome Sequence of Aphanomyces invadans NJM9701.</title>
        <authorList>
            <consortium name="The Broad Institute Genomics Platform"/>
            <person name="Russ C."/>
            <person name="Tyler B."/>
            <person name="van West P."/>
            <person name="Dieguez-Uribeondo J."/>
            <person name="Young S.K."/>
            <person name="Zeng Q."/>
            <person name="Gargeya S."/>
            <person name="Fitzgerald M."/>
            <person name="Abouelleil A."/>
            <person name="Alvarado L."/>
            <person name="Chapman S.B."/>
            <person name="Gainer-Dewar J."/>
            <person name="Goldberg J."/>
            <person name="Griggs A."/>
            <person name="Gujja S."/>
            <person name="Hansen M."/>
            <person name="Howarth C."/>
            <person name="Imamovic A."/>
            <person name="Ireland A."/>
            <person name="Larimer J."/>
            <person name="McCowan C."/>
            <person name="Murphy C."/>
            <person name="Pearson M."/>
            <person name="Poon T.W."/>
            <person name="Priest M."/>
            <person name="Roberts A."/>
            <person name="Saif S."/>
            <person name="Shea T."/>
            <person name="Sykes S."/>
            <person name="Wortman J."/>
            <person name="Nusbaum C."/>
            <person name="Birren B."/>
        </authorList>
    </citation>
    <scope>NUCLEOTIDE SEQUENCE [LARGE SCALE GENOMIC DNA]</scope>
    <source>
        <strain evidence="2">NJM9701</strain>
    </source>
</reference>
<dbReference type="RefSeq" id="XP_008862954.1">
    <property type="nucleotide sequence ID" value="XM_008864732.1"/>
</dbReference>
<name>A0A024US43_9STRA</name>
<accession>A0A024US43</accession>